<reference evidence="1 2" key="1">
    <citation type="submission" date="2017-09" db="EMBL/GenBank/DDBJ databases">
        <title>Large-scale bioinformatics analysis of Bacillus genomes uncovers conserved roles of natural products in bacterial physiology.</title>
        <authorList>
            <consortium name="Agbiome Team Llc"/>
            <person name="Bleich R.M."/>
            <person name="Grubbs K.J."/>
            <person name="Santa Maria K.C."/>
            <person name="Allen S.E."/>
            <person name="Farag S."/>
            <person name="Shank E.A."/>
            <person name="Bowers A."/>
        </authorList>
    </citation>
    <scope>NUCLEOTIDE SEQUENCE [LARGE SCALE GENOMIC DNA]</scope>
    <source>
        <strain evidence="1 2">AFS002368</strain>
    </source>
</reference>
<dbReference type="RefSeq" id="WP_098267545.1">
    <property type="nucleotide sequence ID" value="NZ_JAXUHO010000006.1"/>
</dbReference>
<name>A0A2C1EYS0_BACCE</name>
<dbReference type="AlphaFoldDB" id="A0A2C1EYS0"/>
<dbReference type="EMBL" id="NTZF01000007">
    <property type="protein sequence ID" value="PES96690.1"/>
    <property type="molecule type" value="Genomic_DNA"/>
</dbReference>
<evidence type="ECO:0000313" key="1">
    <source>
        <dbReference type="EMBL" id="PES96690.1"/>
    </source>
</evidence>
<accession>A0A2C1EYS0</accession>
<gene>
    <name evidence="1" type="ORF">CN491_08960</name>
</gene>
<sequence>MTVRCLIIDAYKAPGSNMTQKEFSRHVAQVQKIWGKQCNLDIRWRFQDQNHTPIMQDIEGPIVTTGRIPDGLIPDEAKEFAPRELFPETPNVLTCVDYNSLPDNIQNPGSDPGFIKQWLAKRPGKDDSPFGQTRPLDIAVYYVQGPFLGDGALGCGGYYTPSGPAIVITNSLPDIVTPENNVYIYPRSELILAHELGHVLLKYSPNAGHVDTDDNIMYKGLLKDHSIGVTEAQCTEAKKSEYFQDCP</sequence>
<evidence type="ECO:0000313" key="2">
    <source>
        <dbReference type="Proteomes" id="UP000220900"/>
    </source>
</evidence>
<protein>
    <submittedName>
        <fullName evidence="1">Uncharacterized protein</fullName>
    </submittedName>
</protein>
<dbReference type="Proteomes" id="UP000220900">
    <property type="component" value="Unassembled WGS sequence"/>
</dbReference>
<comment type="caution">
    <text evidence="1">The sequence shown here is derived from an EMBL/GenBank/DDBJ whole genome shotgun (WGS) entry which is preliminary data.</text>
</comment>
<organism evidence="1 2">
    <name type="scientific">Bacillus cereus</name>
    <dbReference type="NCBI Taxonomy" id="1396"/>
    <lineage>
        <taxon>Bacteria</taxon>
        <taxon>Bacillati</taxon>
        <taxon>Bacillota</taxon>
        <taxon>Bacilli</taxon>
        <taxon>Bacillales</taxon>
        <taxon>Bacillaceae</taxon>
        <taxon>Bacillus</taxon>
        <taxon>Bacillus cereus group</taxon>
    </lineage>
</organism>
<proteinExistence type="predicted"/>